<dbReference type="EMBL" id="CP042997">
    <property type="protein sequence ID" value="QEH36532.1"/>
    <property type="molecule type" value="Genomic_DNA"/>
</dbReference>
<dbReference type="AlphaFoldDB" id="A0A5B9W782"/>
<proteinExistence type="predicted"/>
<gene>
    <name evidence="2" type="ORF">OJF2_51160</name>
</gene>
<keyword evidence="3" id="KW-1185">Reference proteome</keyword>
<organism evidence="2 3">
    <name type="scientific">Aquisphaera giovannonii</name>
    <dbReference type="NCBI Taxonomy" id="406548"/>
    <lineage>
        <taxon>Bacteria</taxon>
        <taxon>Pseudomonadati</taxon>
        <taxon>Planctomycetota</taxon>
        <taxon>Planctomycetia</taxon>
        <taxon>Isosphaerales</taxon>
        <taxon>Isosphaeraceae</taxon>
        <taxon>Aquisphaera</taxon>
    </lineage>
</organism>
<accession>A0A5B9W782</accession>
<dbReference type="KEGG" id="agv:OJF2_51160"/>
<feature type="region of interest" description="Disordered" evidence="1">
    <location>
        <begin position="30"/>
        <end position="51"/>
    </location>
</feature>
<protein>
    <submittedName>
        <fullName evidence="2">Uncharacterized protein</fullName>
    </submittedName>
</protein>
<dbReference type="Proteomes" id="UP000324233">
    <property type="component" value="Chromosome"/>
</dbReference>
<evidence type="ECO:0000313" key="2">
    <source>
        <dbReference type="EMBL" id="QEH36532.1"/>
    </source>
</evidence>
<dbReference type="RefSeq" id="WP_210420173.1">
    <property type="nucleotide sequence ID" value="NZ_CP042997.1"/>
</dbReference>
<sequence>MICGLFEIEHNRLPALAQEYELAKEHKREVLRHSDARNPDHQRRFSDAQEREEAARERYVAALVSRE</sequence>
<evidence type="ECO:0000313" key="3">
    <source>
        <dbReference type="Proteomes" id="UP000324233"/>
    </source>
</evidence>
<name>A0A5B9W782_9BACT</name>
<evidence type="ECO:0000256" key="1">
    <source>
        <dbReference type="SAM" id="MobiDB-lite"/>
    </source>
</evidence>
<reference evidence="2 3" key="1">
    <citation type="submission" date="2019-08" db="EMBL/GenBank/DDBJ databases">
        <title>Deep-cultivation of Planctomycetes and their phenomic and genomic characterization uncovers novel biology.</title>
        <authorList>
            <person name="Wiegand S."/>
            <person name="Jogler M."/>
            <person name="Boedeker C."/>
            <person name="Pinto D."/>
            <person name="Vollmers J."/>
            <person name="Rivas-Marin E."/>
            <person name="Kohn T."/>
            <person name="Peeters S.H."/>
            <person name="Heuer A."/>
            <person name="Rast P."/>
            <person name="Oberbeckmann S."/>
            <person name="Bunk B."/>
            <person name="Jeske O."/>
            <person name="Meyerdierks A."/>
            <person name="Storesund J.E."/>
            <person name="Kallscheuer N."/>
            <person name="Luecker S."/>
            <person name="Lage O.M."/>
            <person name="Pohl T."/>
            <person name="Merkel B.J."/>
            <person name="Hornburger P."/>
            <person name="Mueller R.-W."/>
            <person name="Bruemmer F."/>
            <person name="Labrenz M."/>
            <person name="Spormann A.M."/>
            <person name="Op den Camp H."/>
            <person name="Overmann J."/>
            <person name="Amann R."/>
            <person name="Jetten M.S.M."/>
            <person name="Mascher T."/>
            <person name="Medema M.H."/>
            <person name="Devos D.P."/>
            <person name="Kaster A.-K."/>
            <person name="Ovreas L."/>
            <person name="Rohde M."/>
            <person name="Galperin M.Y."/>
            <person name="Jogler C."/>
        </authorList>
    </citation>
    <scope>NUCLEOTIDE SEQUENCE [LARGE SCALE GENOMIC DNA]</scope>
    <source>
        <strain evidence="2 3">OJF2</strain>
    </source>
</reference>